<dbReference type="GeneID" id="40328658"/>
<proteinExistence type="predicted"/>
<organism evidence="2 3">
    <name type="scientific">Trypanosoma rangeli</name>
    <dbReference type="NCBI Taxonomy" id="5698"/>
    <lineage>
        <taxon>Eukaryota</taxon>
        <taxon>Discoba</taxon>
        <taxon>Euglenozoa</taxon>
        <taxon>Kinetoplastea</taxon>
        <taxon>Metakinetoplastina</taxon>
        <taxon>Trypanosomatida</taxon>
        <taxon>Trypanosomatidae</taxon>
        <taxon>Trypanosoma</taxon>
        <taxon>Herpetosoma</taxon>
    </lineage>
</organism>
<dbReference type="EMBL" id="MKGL01000144">
    <property type="protein sequence ID" value="RNF05079.1"/>
    <property type="molecule type" value="Genomic_DNA"/>
</dbReference>
<comment type="caution">
    <text evidence="2">The sequence shown here is derived from an EMBL/GenBank/DDBJ whole genome shotgun (WGS) entry which is preliminary data.</text>
</comment>
<gene>
    <name evidence="2" type="ORF">TraAM80_04725</name>
</gene>
<name>A0A3R7KC02_TRYRA</name>
<protein>
    <submittedName>
        <fullName evidence="2">Uncharacterized protein</fullName>
    </submittedName>
</protein>
<reference evidence="2 3" key="1">
    <citation type="journal article" date="2018" name="BMC Genomics">
        <title>Genomic comparison of Trypanosoma conorhini and Trypanosoma rangeli to Trypanosoma cruzi strains of high and low virulence.</title>
        <authorList>
            <person name="Bradwell K.R."/>
            <person name="Koparde V.N."/>
            <person name="Matveyev A.V."/>
            <person name="Serrano M.G."/>
            <person name="Alves J.M."/>
            <person name="Parikh H."/>
            <person name="Huang B."/>
            <person name="Lee V."/>
            <person name="Espinosa-Alvarez O."/>
            <person name="Ortiz P.A."/>
            <person name="Costa-Martins A.G."/>
            <person name="Teixeira M.M."/>
            <person name="Buck G.A."/>
        </authorList>
    </citation>
    <scope>NUCLEOTIDE SEQUENCE [LARGE SCALE GENOMIC DNA]</scope>
    <source>
        <strain evidence="2 3">AM80</strain>
    </source>
</reference>
<keyword evidence="3" id="KW-1185">Reference proteome</keyword>
<dbReference type="Proteomes" id="UP000283634">
    <property type="component" value="Unassembled WGS sequence"/>
</dbReference>
<accession>A0A3R7KC02</accession>
<evidence type="ECO:0000313" key="3">
    <source>
        <dbReference type="Proteomes" id="UP000283634"/>
    </source>
</evidence>
<feature type="chain" id="PRO_5018785339" evidence="1">
    <location>
        <begin position="28"/>
        <end position="121"/>
    </location>
</feature>
<sequence>MLSIRAANFALNGVLLLALKAHPVVEAGVGKPIELTPLYLLAFDRYMRLQGASIHVTCASCGRVDGWDSLAALSSERGAAELLATAAEASLFLFPFRAAGGRRRGSVVSVMTTFLCVAVTA</sequence>
<evidence type="ECO:0000256" key="1">
    <source>
        <dbReference type="SAM" id="SignalP"/>
    </source>
</evidence>
<dbReference type="AlphaFoldDB" id="A0A3R7KC02"/>
<evidence type="ECO:0000313" key="2">
    <source>
        <dbReference type="EMBL" id="RNF05079.1"/>
    </source>
</evidence>
<feature type="signal peptide" evidence="1">
    <location>
        <begin position="1"/>
        <end position="27"/>
    </location>
</feature>
<dbReference type="RefSeq" id="XP_029238468.1">
    <property type="nucleotide sequence ID" value="XM_029381641.1"/>
</dbReference>
<keyword evidence="1" id="KW-0732">Signal</keyword>